<dbReference type="SUPFAM" id="SSF46785">
    <property type="entry name" value="Winged helix' DNA-binding domain"/>
    <property type="match status" value="1"/>
</dbReference>
<dbReference type="AlphaFoldDB" id="A0A137PAA0"/>
<name>A0A137PAA0_CONC2</name>
<gene>
    <name evidence="1" type="ORF">CONCODRAFT_5407</name>
</gene>
<dbReference type="EMBL" id="KQ964465">
    <property type="protein sequence ID" value="KXN71882.1"/>
    <property type="molecule type" value="Genomic_DNA"/>
</dbReference>
<dbReference type="Proteomes" id="UP000070444">
    <property type="component" value="Unassembled WGS sequence"/>
</dbReference>
<dbReference type="InterPro" id="IPR036390">
    <property type="entry name" value="WH_DNA-bd_sf"/>
</dbReference>
<dbReference type="Pfam" id="PF13412">
    <property type="entry name" value="HTH_24"/>
    <property type="match status" value="1"/>
</dbReference>
<evidence type="ECO:0008006" key="3">
    <source>
        <dbReference type="Google" id="ProtNLM"/>
    </source>
</evidence>
<protein>
    <recommendedName>
        <fullName evidence="3">Helix-turn-helix type 11 domain-containing protein</fullName>
    </recommendedName>
</protein>
<dbReference type="InterPro" id="IPR036388">
    <property type="entry name" value="WH-like_DNA-bd_sf"/>
</dbReference>
<proteinExistence type="predicted"/>
<organism evidence="1 2">
    <name type="scientific">Conidiobolus coronatus (strain ATCC 28846 / CBS 209.66 / NRRL 28638)</name>
    <name type="common">Delacroixia coronata</name>
    <dbReference type="NCBI Taxonomy" id="796925"/>
    <lineage>
        <taxon>Eukaryota</taxon>
        <taxon>Fungi</taxon>
        <taxon>Fungi incertae sedis</taxon>
        <taxon>Zoopagomycota</taxon>
        <taxon>Entomophthoromycotina</taxon>
        <taxon>Entomophthoromycetes</taxon>
        <taxon>Entomophthorales</taxon>
        <taxon>Ancylistaceae</taxon>
        <taxon>Conidiobolus</taxon>
    </lineage>
</organism>
<dbReference type="Gene3D" id="1.10.10.10">
    <property type="entry name" value="Winged helix-like DNA-binding domain superfamily/Winged helix DNA-binding domain"/>
    <property type="match status" value="2"/>
</dbReference>
<evidence type="ECO:0000313" key="2">
    <source>
        <dbReference type="Proteomes" id="UP000070444"/>
    </source>
</evidence>
<evidence type="ECO:0000313" key="1">
    <source>
        <dbReference type="EMBL" id="KXN71882.1"/>
    </source>
</evidence>
<sequence>MNKLAKLAGVSAGTMFSRIKELNGDGRLNYKFKDDFKFTDEFLIDLVDKNPNLMEKLAKFANVSEDNYKLTDEFLIDLVNNNPTLNMKELAKLAGTSQSVISSRIKQINGNGIRLNYVKKKYRPDGYNGSNSKLTYELLADLIDNNPGLNMEELAELAGVSTATIYNNIKKFEKAGKKLNYCKKDTKKFTDEFLSELINKNPDFNLNELSRLTGVSTPAISKRIIQINSSGKGHG</sequence>
<keyword evidence="2" id="KW-1185">Reference proteome</keyword>
<accession>A0A137PAA0</accession>
<reference evidence="1 2" key="1">
    <citation type="journal article" date="2015" name="Genome Biol. Evol.">
        <title>Phylogenomic analyses indicate that early fungi evolved digesting cell walls of algal ancestors of land plants.</title>
        <authorList>
            <person name="Chang Y."/>
            <person name="Wang S."/>
            <person name="Sekimoto S."/>
            <person name="Aerts A.L."/>
            <person name="Choi C."/>
            <person name="Clum A."/>
            <person name="LaButti K.M."/>
            <person name="Lindquist E.A."/>
            <person name="Yee Ngan C."/>
            <person name="Ohm R.A."/>
            <person name="Salamov A.A."/>
            <person name="Grigoriev I.V."/>
            <person name="Spatafora J.W."/>
            <person name="Berbee M.L."/>
        </authorList>
    </citation>
    <scope>NUCLEOTIDE SEQUENCE [LARGE SCALE GENOMIC DNA]</scope>
    <source>
        <strain evidence="1 2">NRRL 28638</strain>
    </source>
</reference>